<dbReference type="EMBL" id="LRGB01000568">
    <property type="protein sequence ID" value="KZS17954.1"/>
    <property type="molecule type" value="Genomic_DNA"/>
</dbReference>
<dbReference type="SUPFAM" id="SSF49899">
    <property type="entry name" value="Concanavalin A-like lectins/glucanases"/>
    <property type="match status" value="1"/>
</dbReference>
<reference evidence="1 2" key="1">
    <citation type="submission" date="2016-03" db="EMBL/GenBank/DDBJ databases">
        <title>EvidentialGene: Evidence-directed Construction of Genes on Genomes.</title>
        <authorList>
            <person name="Gilbert D.G."/>
            <person name="Choi J.-H."/>
            <person name="Mockaitis K."/>
            <person name="Colbourne J."/>
            <person name="Pfrender M."/>
        </authorList>
    </citation>
    <scope>NUCLEOTIDE SEQUENCE [LARGE SCALE GENOMIC DNA]</scope>
    <source>
        <strain evidence="1 2">Xinb3</strain>
        <tissue evidence="1">Complete organism</tissue>
    </source>
</reference>
<dbReference type="AlphaFoldDB" id="A0A0N8AB68"/>
<accession>A0A0N8AB68</accession>
<name>A0A0N8AB68_9CRUS</name>
<proteinExistence type="predicted"/>
<dbReference type="STRING" id="35525.A0A0N8AB68"/>
<keyword evidence="2" id="KW-1185">Reference proteome</keyword>
<dbReference type="InterPro" id="IPR000998">
    <property type="entry name" value="MAM_dom"/>
</dbReference>
<protein>
    <submittedName>
        <fullName evidence="1">Uncharacterized protein</fullName>
    </submittedName>
</protein>
<organism evidence="1 2">
    <name type="scientific">Daphnia magna</name>
    <dbReference type="NCBI Taxonomy" id="35525"/>
    <lineage>
        <taxon>Eukaryota</taxon>
        <taxon>Metazoa</taxon>
        <taxon>Ecdysozoa</taxon>
        <taxon>Arthropoda</taxon>
        <taxon>Crustacea</taxon>
        <taxon>Branchiopoda</taxon>
        <taxon>Diplostraca</taxon>
        <taxon>Cladocera</taxon>
        <taxon>Anomopoda</taxon>
        <taxon>Daphniidae</taxon>
        <taxon>Daphnia</taxon>
    </lineage>
</organism>
<sequence>MNKSLLTAFFLVIAICSAGRVPLSKQNVRKQVFRPFMLVDPLTARSLLNNDFENGIEDPWYDSSPNTVHWVVEDFSSPTASYTPPAPLKGTKYLRATRDEQLTPGLLILRTVVFTALPGDVISFDFWIRSKYTGGNTLDLVVSLDDVETTLLSLSSYSTSVNFEWRQISSPILDDSFTEPTQVTLIFYAFCGGNDEDAIAIDDIVIESVADVTSSLSKDKPALKEAMTHQQL</sequence>
<dbReference type="PROSITE" id="PS50060">
    <property type="entry name" value="MAM_2"/>
    <property type="match status" value="1"/>
</dbReference>
<dbReference type="GO" id="GO:0016020">
    <property type="term" value="C:membrane"/>
    <property type="evidence" value="ECO:0007669"/>
    <property type="project" value="InterPro"/>
</dbReference>
<gene>
    <name evidence="1" type="ORF">APZ42_015927</name>
</gene>
<dbReference type="OrthoDB" id="6347463at2759"/>
<comment type="caution">
    <text evidence="1">The sequence shown here is derived from an EMBL/GenBank/DDBJ whole genome shotgun (WGS) entry which is preliminary data.</text>
</comment>
<dbReference type="Gene3D" id="2.60.120.260">
    <property type="entry name" value="Galactose-binding domain-like"/>
    <property type="match status" value="1"/>
</dbReference>
<dbReference type="Proteomes" id="UP000076858">
    <property type="component" value="Unassembled WGS sequence"/>
</dbReference>
<evidence type="ECO:0000313" key="1">
    <source>
        <dbReference type="EMBL" id="KZS17954.1"/>
    </source>
</evidence>
<evidence type="ECO:0000313" key="2">
    <source>
        <dbReference type="Proteomes" id="UP000076858"/>
    </source>
</evidence>
<dbReference type="InterPro" id="IPR013320">
    <property type="entry name" value="ConA-like_dom_sf"/>
</dbReference>